<gene>
    <name evidence="2" type="ORF">BA011_24780</name>
</gene>
<geneLocation type="plasmid" evidence="2 3">
    <name>unnamed1</name>
</geneLocation>
<keyword evidence="2" id="KW-0614">Plasmid</keyword>
<feature type="region of interest" description="Disordered" evidence="1">
    <location>
        <begin position="1"/>
        <end position="50"/>
    </location>
</feature>
<name>A0A1B1CH02_RHILE</name>
<dbReference type="AlphaFoldDB" id="A0A1B1CH02"/>
<evidence type="ECO:0000256" key="1">
    <source>
        <dbReference type="SAM" id="MobiDB-lite"/>
    </source>
</evidence>
<reference evidence="2 3" key="1">
    <citation type="submission" date="2016-06" db="EMBL/GenBank/DDBJ databases">
        <title>Microsymbionts genomes from the relict species Vavilovia formosa.</title>
        <authorList>
            <person name="Chirak E."/>
            <person name="Kimeklis A."/>
            <person name="Andronov E."/>
        </authorList>
    </citation>
    <scope>NUCLEOTIDE SEQUENCE [LARGE SCALE GENOMIC DNA]</scope>
    <source>
        <strain evidence="2 3">Vaf10</strain>
        <plasmid evidence="3">Plasmid unnamed1</plasmid>
    </source>
</reference>
<evidence type="ECO:0000313" key="2">
    <source>
        <dbReference type="EMBL" id="ANP89031.1"/>
    </source>
</evidence>
<evidence type="ECO:0000313" key="3">
    <source>
        <dbReference type="Proteomes" id="UP000092691"/>
    </source>
</evidence>
<feature type="compositionally biased region" description="Basic and acidic residues" evidence="1">
    <location>
        <begin position="1"/>
        <end position="16"/>
    </location>
</feature>
<dbReference type="EMBL" id="CP016287">
    <property type="protein sequence ID" value="ANP89031.1"/>
    <property type="molecule type" value="Genomic_DNA"/>
</dbReference>
<dbReference type="Proteomes" id="UP000092691">
    <property type="component" value="Plasmid unnamed1"/>
</dbReference>
<protein>
    <submittedName>
        <fullName evidence="2">Uncharacterized protein</fullName>
    </submittedName>
</protein>
<sequence length="100" mass="10870">MESPQHSDETAGDRWRAAQHQARNAVAAARHLNRDVTAKRPSQHGKATKTQAGCHLSYALGKTGGGVSRLRISSVARFAVPRKIKRNQTPISGQMAVYLP</sequence>
<feature type="compositionally biased region" description="Low complexity" evidence="1">
    <location>
        <begin position="18"/>
        <end position="30"/>
    </location>
</feature>
<accession>A0A1B1CH02</accession>
<organism evidence="2 3">
    <name type="scientific">Rhizobium leguminosarum</name>
    <dbReference type="NCBI Taxonomy" id="384"/>
    <lineage>
        <taxon>Bacteria</taxon>
        <taxon>Pseudomonadati</taxon>
        <taxon>Pseudomonadota</taxon>
        <taxon>Alphaproteobacteria</taxon>
        <taxon>Hyphomicrobiales</taxon>
        <taxon>Rhizobiaceae</taxon>
        <taxon>Rhizobium/Agrobacterium group</taxon>
        <taxon>Rhizobium</taxon>
    </lineage>
</organism>
<proteinExistence type="predicted"/>